<dbReference type="CDD" id="cd00291">
    <property type="entry name" value="SirA_YedF_YeeD"/>
    <property type="match status" value="1"/>
</dbReference>
<dbReference type="InterPro" id="IPR001455">
    <property type="entry name" value="TusA-like"/>
</dbReference>
<accession>A0ABS5QHV9</accession>
<dbReference type="EMBL" id="JAHCDA010000002">
    <property type="protein sequence ID" value="MBS7812133.1"/>
    <property type="molecule type" value="Genomic_DNA"/>
</dbReference>
<evidence type="ECO:0000313" key="3">
    <source>
        <dbReference type="EMBL" id="MBS7812133.1"/>
    </source>
</evidence>
<reference evidence="3 4" key="1">
    <citation type="submission" date="2021-05" db="EMBL/GenBank/DDBJ databases">
        <title>Roseococcus sp. XZZS9, whole genome shotgun sequencing project.</title>
        <authorList>
            <person name="Zhao G."/>
            <person name="Shen L."/>
        </authorList>
    </citation>
    <scope>NUCLEOTIDE SEQUENCE [LARGE SCALE GENOMIC DNA]</scope>
    <source>
        <strain evidence="3 4">XZZS9</strain>
    </source>
</reference>
<dbReference type="InterPro" id="IPR036868">
    <property type="entry name" value="TusA-like_sf"/>
</dbReference>
<dbReference type="Proteomes" id="UP000766336">
    <property type="component" value="Unassembled WGS sequence"/>
</dbReference>
<evidence type="ECO:0000313" key="4">
    <source>
        <dbReference type="Proteomes" id="UP000766336"/>
    </source>
</evidence>
<keyword evidence="4" id="KW-1185">Reference proteome</keyword>
<comment type="caution">
    <text evidence="3">The sequence shown here is derived from an EMBL/GenBank/DDBJ whole genome shotgun (WGS) entry which is preliminary data.</text>
</comment>
<evidence type="ECO:0000256" key="1">
    <source>
        <dbReference type="ARBA" id="ARBA00008984"/>
    </source>
</evidence>
<organism evidence="3 4">
    <name type="scientific">Roseococcus pinisoli</name>
    <dbReference type="NCBI Taxonomy" id="2835040"/>
    <lineage>
        <taxon>Bacteria</taxon>
        <taxon>Pseudomonadati</taxon>
        <taxon>Pseudomonadota</taxon>
        <taxon>Alphaproteobacteria</taxon>
        <taxon>Acetobacterales</taxon>
        <taxon>Roseomonadaceae</taxon>
        <taxon>Roseococcus</taxon>
    </lineage>
</organism>
<evidence type="ECO:0000259" key="2">
    <source>
        <dbReference type="PROSITE" id="PS01148"/>
    </source>
</evidence>
<dbReference type="SUPFAM" id="SSF64307">
    <property type="entry name" value="SirA-like"/>
    <property type="match status" value="1"/>
</dbReference>
<dbReference type="PANTHER" id="PTHR33279">
    <property type="entry name" value="SULFUR CARRIER PROTEIN YEDF-RELATED"/>
    <property type="match status" value="1"/>
</dbReference>
<protein>
    <submittedName>
        <fullName evidence="3">Sulfurtransferase TusA family protein</fullName>
    </submittedName>
</protein>
<proteinExistence type="inferred from homology"/>
<comment type="similarity">
    <text evidence="1">Belongs to the sulfur carrier protein TusA family.</text>
</comment>
<dbReference type="Pfam" id="PF01206">
    <property type="entry name" value="TusA"/>
    <property type="match status" value="1"/>
</dbReference>
<gene>
    <name evidence="3" type="ORF">KHU32_14365</name>
</gene>
<sequence>MLDSAMPDPLDLRGLACPLPVLKANKALRAMAPGETLVLLATDPAAVKDFHAYAQETGHELLAWAEEQGRPGERVFRFALRRRQEA</sequence>
<name>A0ABS5QHV9_9PROT</name>
<feature type="domain" description="UPF0033" evidence="2">
    <location>
        <begin position="10"/>
        <end position="34"/>
    </location>
</feature>
<dbReference type="PANTHER" id="PTHR33279:SF6">
    <property type="entry name" value="SULFUR CARRIER PROTEIN YEDF-RELATED"/>
    <property type="match status" value="1"/>
</dbReference>
<dbReference type="Gene3D" id="3.30.110.40">
    <property type="entry name" value="TusA-like domain"/>
    <property type="match status" value="1"/>
</dbReference>
<dbReference type="PROSITE" id="PS01148">
    <property type="entry name" value="UPF0033"/>
    <property type="match status" value="1"/>
</dbReference>